<proteinExistence type="predicted"/>
<evidence type="ECO:0000313" key="3">
    <source>
        <dbReference type="Proteomes" id="UP000063308"/>
    </source>
</evidence>
<protein>
    <submittedName>
        <fullName evidence="2">Uncharacterized protein</fullName>
    </submittedName>
</protein>
<feature type="region of interest" description="Disordered" evidence="1">
    <location>
        <begin position="1"/>
        <end position="34"/>
    </location>
</feature>
<dbReference type="AlphaFoldDB" id="A0A0E4BNL3"/>
<reference evidence="2 3" key="1">
    <citation type="submission" date="2014-11" db="EMBL/GenBank/DDBJ databases">
        <title>Symbiosis island explosion on the genome of extra-slow-growing strains of soybean bradyrhizobia with massive insertion sequences.</title>
        <authorList>
            <person name="Iida T."/>
            <person name="Minamisawa K."/>
        </authorList>
    </citation>
    <scope>NUCLEOTIDE SEQUENCE [LARGE SCALE GENOMIC DNA]</scope>
    <source>
        <strain evidence="2 3">NK6</strain>
    </source>
</reference>
<sequence>MAARSFSHSSFRDGPKDQTRNLEIPGSMLRIAPE</sequence>
<evidence type="ECO:0000256" key="1">
    <source>
        <dbReference type="SAM" id="MobiDB-lite"/>
    </source>
</evidence>
<evidence type="ECO:0000313" key="2">
    <source>
        <dbReference type="EMBL" id="BAR56764.1"/>
    </source>
</evidence>
<feature type="compositionally biased region" description="Basic and acidic residues" evidence="1">
    <location>
        <begin position="10"/>
        <end position="20"/>
    </location>
</feature>
<dbReference type="EMBL" id="AP014685">
    <property type="protein sequence ID" value="BAR56764.1"/>
    <property type="molecule type" value="Genomic_DNA"/>
</dbReference>
<accession>A0A0E4BNL3</accession>
<dbReference type="Proteomes" id="UP000063308">
    <property type="component" value="Chromosome"/>
</dbReference>
<gene>
    <name evidence="2" type="ORF">NK6_3588</name>
</gene>
<name>A0A0E4BNL3_9BRAD</name>
<organism evidence="2 3">
    <name type="scientific">Bradyrhizobium diazoefficiens</name>
    <dbReference type="NCBI Taxonomy" id="1355477"/>
    <lineage>
        <taxon>Bacteria</taxon>
        <taxon>Pseudomonadati</taxon>
        <taxon>Pseudomonadota</taxon>
        <taxon>Alphaproteobacteria</taxon>
        <taxon>Hyphomicrobiales</taxon>
        <taxon>Nitrobacteraceae</taxon>
        <taxon>Bradyrhizobium</taxon>
    </lineage>
</organism>